<dbReference type="Proteomes" id="UP000199695">
    <property type="component" value="Unassembled WGS sequence"/>
</dbReference>
<dbReference type="Pfam" id="PF02601">
    <property type="entry name" value="Exonuc_VII_L"/>
    <property type="match status" value="1"/>
</dbReference>
<dbReference type="PANTHER" id="PTHR30008">
    <property type="entry name" value="EXODEOXYRIBONUCLEASE 7 LARGE SUBUNIT"/>
    <property type="match status" value="1"/>
</dbReference>
<dbReference type="HAMAP" id="MF_00378">
    <property type="entry name" value="Exonuc_7_L"/>
    <property type="match status" value="1"/>
</dbReference>
<proteinExistence type="inferred from homology"/>
<dbReference type="InterPro" id="IPR003753">
    <property type="entry name" value="Exonuc_VII_L"/>
</dbReference>
<sequence length="452" mass="51845">MTVGRDIWSVSDLVSYLYHTLNEDENLKNVWVEGEISNFSQHSKSRHMYFTLKDEHAKIKAAMFAGNNRRLRFTPKDGDRVLARGYLSVYDKEGQVQFYVQDMRLSGVGDLYVAFGRLKDQLAAEGLFSQPKKLLPPFPKTVGVITSPTGAAVRDIITTMRRRFPLTRILLYPVSVQGEKAPQEIADAIDQMNLLKEADVLIVGRGGGSLEELWAFNEEIVARSIYRSVIPVISAVGHETDTTISDFVADQRAATPTAAAEMAVPDINDLRDRICTLEKRLLRAQSSLLQTWRERLARSTERPVFQNPGARLHQYAQRLDHLESDLERSMENWLVKQTRKLEKLEFQLRLHHPAERLNQYQEHLKRLKRDSVNQIKTLLKERRTQHAQLLIQLDALSPLKVMQRGYSLVYRYGRNQLVKSSKQVQPGDLIQVRMSDGTLKCQVWGTEENRHG</sequence>
<gene>
    <name evidence="5" type="primary">xseA</name>
    <name evidence="9" type="ORF">SAMN05444955_107149</name>
</gene>
<dbReference type="AlphaFoldDB" id="A0A1H8EUP3"/>
<keyword evidence="1 5" id="KW-0963">Cytoplasm</keyword>
<keyword evidence="2 5" id="KW-0540">Nuclease</keyword>
<keyword evidence="3 5" id="KW-0378">Hydrolase</keyword>
<evidence type="ECO:0000256" key="3">
    <source>
        <dbReference type="ARBA" id="ARBA00022801"/>
    </source>
</evidence>
<comment type="function">
    <text evidence="5">Bidirectionally degrades single-stranded DNA into large acid-insoluble oligonucleotides, which are then degraded further into small acid-soluble oligonucleotides.</text>
</comment>
<dbReference type="InterPro" id="IPR020579">
    <property type="entry name" value="Exonuc_VII_lsu_C"/>
</dbReference>
<dbReference type="EC" id="3.1.11.6" evidence="5"/>
<dbReference type="RefSeq" id="WP_089967982.1">
    <property type="nucleotide sequence ID" value="NZ_FOCQ01000007.1"/>
</dbReference>
<keyword evidence="10" id="KW-1185">Reference proteome</keyword>
<dbReference type="GO" id="GO:0009318">
    <property type="term" value="C:exodeoxyribonuclease VII complex"/>
    <property type="evidence" value="ECO:0007669"/>
    <property type="project" value="UniProtKB-UniRule"/>
</dbReference>
<dbReference type="GO" id="GO:0003676">
    <property type="term" value="F:nucleic acid binding"/>
    <property type="evidence" value="ECO:0007669"/>
    <property type="project" value="InterPro"/>
</dbReference>
<evidence type="ECO:0000259" key="8">
    <source>
        <dbReference type="Pfam" id="PF13742"/>
    </source>
</evidence>
<comment type="catalytic activity">
    <reaction evidence="5 6">
        <text>Exonucleolytic cleavage in either 5'- to 3'- or 3'- to 5'-direction to yield nucleoside 5'-phosphates.</text>
        <dbReference type="EC" id="3.1.11.6"/>
    </reaction>
</comment>
<dbReference type="CDD" id="cd04489">
    <property type="entry name" value="ExoVII_LU_OBF"/>
    <property type="match status" value="1"/>
</dbReference>
<dbReference type="GO" id="GO:0008855">
    <property type="term" value="F:exodeoxyribonuclease VII activity"/>
    <property type="evidence" value="ECO:0007669"/>
    <property type="project" value="UniProtKB-UniRule"/>
</dbReference>
<dbReference type="InterPro" id="IPR025824">
    <property type="entry name" value="OB-fold_nuc-bd_dom"/>
</dbReference>
<evidence type="ECO:0000256" key="5">
    <source>
        <dbReference type="HAMAP-Rule" id="MF_00378"/>
    </source>
</evidence>
<evidence type="ECO:0000256" key="1">
    <source>
        <dbReference type="ARBA" id="ARBA00022490"/>
    </source>
</evidence>
<accession>A0A1H8EUP3</accession>
<dbReference type="EMBL" id="FOCQ01000007">
    <property type="protein sequence ID" value="SEN22468.1"/>
    <property type="molecule type" value="Genomic_DNA"/>
</dbReference>
<name>A0A1H8EUP3_9BACL</name>
<evidence type="ECO:0000259" key="7">
    <source>
        <dbReference type="Pfam" id="PF02601"/>
    </source>
</evidence>
<dbReference type="GO" id="GO:0006308">
    <property type="term" value="P:DNA catabolic process"/>
    <property type="evidence" value="ECO:0007669"/>
    <property type="project" value="UniProtKB-UniRule"/>
</dbReference>
<dbReference type="PANTHER" id="PTHR30008:SF0">
    <property type="entry name" value="EXODEOXYRIBONUCLEASE 7 LARGE SUBUNIT"/>
    <property type="match status" value="1"/>
</dbReference>
<dbReference type="Pfam" id="PF13742">
    <property type="entry name" value="tRNA_anti_2"/>
    <property type="match status" value="1"/>
</dbReference>
<dbReference type="NCBIfam" id="TIGR00237">
    <property type="entry name" value="xseA"/>
    <property type="match status" value="1"/>
</dbReference>
<feature type="domain" description="OB-fold nucleic acid binding" evidence="8">
    <location>
        <begin position="8"/>
        <end position="104"/>
    </location>
</feature>
<comment type="subcellular location">
    <subcellularLocation>
        <location evidence="5 6">Cytoplasm</location>
    </subcellularLocation>
</comment>
<evidence type="ECO:0000313" key="10">
    <source>
        <dbReference type="Proteomes" id="UP000199695"/>
    </source>
</evidence>
<evidence type="ECO:0000256" key="4">
    <source>
        <dbReference type="ARBA" id="ARBA00022839"/>
    </source>
</evidence>
<feature type="domain" description="Exonuclease VII large subunit C-terminal" evidence="7">
    <location>
        <begin position="130"/>
        <end position="442"/>
    </location>
</feature>
<organism evidence="9 10">
    <name type="scientific">Lihuaxuella thermophila</name>
    <dbReference type="NCBI Taxonomy" id="1173111"/>
    <lineage>
        <taxon>Bacteria</taxon>
        <taxon>Bacillati</taxon>
        <taxon>Bacillota</taxon>
        <taxon>Bacilli</taxon>
        <taxon>Bacillales</taxon>
        <taxon>Thermoactinomycetaceae</taxon>
        <taxon>Lihuaxuella</taxon>
    </lineage>
</organism>
<comment type="subunit">
    <text evidence="5">Heterooligomer composed of large and small subunits.</text>
</comment>
<evidence type="ECO:0000256" key="2">
    <source>
        <dbReference type="ARBA" id="ARBA00022722"/>
    </source>
</evidence>
<comment type="similarity">
    <text evidence="5 6">Belongs to the XseA family.</text>
</comment>
<protein>
    <recommendedName>
        <fullName evidence="5">Exodeoxyribonuclease 7 large subunit</fullName>
        <ecNumber evidence="5">3.1.11.6</ecNumber>
    </recommendedName>
    <alternativeName>
        <fullName evidence="5">Exodeoxyribonuclease VII large subunit</fullName>
        <shortName evidence="5">Exonuclease VII large subunit</shortName>
    </alternativeName>
</protein>
<dbReference type="STRING" id="1173111.SAMN05444955_107149"/>
<dbReference type="GO" id="GO:0005737">
    <property type="term" value="C:cytoplasm"/>
    <property type="evidence" value="ECO:0007669"/>
    <property type="project" value="UniProtKB-SubCell"/>
</dbReference>
<dbReference type="OrthoDB" id="9802795at2"/>
<evidence type="ECO:0000313" key="9">
    <source>
        <dbReference type="EMBL" id="SEN22468.1"/>
    </source>
</evidence>
<evidence type="ECO:0000256" key="6">
    <source>
        <dbReference type="RuleBase" id="RU004355"/>
    </source>
</evidence>
<keyword evidence="4 5" id="KW-0269">Exonuclease</keyword>
<reference evidence="9 10" key="1">
    <citation type="submission" date="2016-10" db="EMBL/GenBank/DDBJ databases">
        <authorList>
            <person name="de Groot N.N."/>
        </authorList>
    </citation>
    <scope>NUCLEOTIDE SEQUENCE [LARGE SCALE GENOMIC DNA]</scope>
    <source>
        <strain evidence="9 10">DSM 46701</strain>
    </source>
</reference>